<evidence type="ECO:0000256" key="2">
    <source>
        <dbReference type="ARBA" id="ARBA00022840"/>
    </source>
</evidence>
<dbReference type="InterPro" id="IPR019734">
    <property type="entry name" value="TPR_rpt"/>
</dbReference>
<name>A0A1A6AMB1_9CLOT</name>
<dbReference type="AlphaFoldDB" id="A0A1A6AMB1"/>
<protein>
    <submittedName>
        <fullName evidence="4">Bacterial transcriptional activator domain protein</fullName>
    </submittedName>
</protein>
<evidence type="ECO:0000313" key="4">
    <source>
        <dbReference type="EMBL" id="OBR91163.1"/>
    </source>
</evidence>
<dbReference type="PATRIC" id="fig|1353534.3.peg.3151"/>
<sequence>MNIIYVKMLGNFNVTIDNEKVLFPYNKVQALFCYLIINKECTREKLAGLLWPEEEENIAKKNLRNAIYKIKKAFDLEVLISPRKSTVMINPNIEIKTDVDNFLSNTDDLNTYKGHFLTGFYVKNAETFQTWVIETREHFQQIYINRLKENIAIEKENKNYNKVENYCKLLIKMDEFDEEPYRELMKSLKNSNKCNKAVEVYHKLSEILNKELDVEPQPATKKLFNEILNEMSLTNCSSKSKEFFFGRYEELKCLEAAYLKFKNGIQAKSILILGEAGIGKTKLKEKFLEGISQNNIFVLETPCYPLEKDYILKPWNNITLKLSKIIETNNINISLSCKSIIASFFPEFSKNYLDNLKLIESNNLKYEIIGKALGDILGIVSSHKKIMLVFEDIQWLDSMSLSLLNSILLSESKNIILICTCRNEYNEELDKFITSMNRYNKLNTLKLERLNHIETEDFIKKALPNYNLSKKMANKIYSETEGNLFFLTEYMNIIKSNGNINLMSSKMQDILRSRYLDVSEEGRKILNICSMFFDEVPLNILASIIGKDELEIIDVVEELENKFILKEVLNDNNISLKFTHQKFREFIYSNQSMARKKILHNKIGEFLEKNLLKDKNDLNTYYKLIYHFSNSNNRIKELTYRMKNLNIYLSFSHELFPVLHYGENKYNNLYFSDEKTLKSLEKVEKLLNKVENQSRSKETVDLEITFLLMKGRYLIKIGDYENGTSIIKNMIDKALNIAALSYAIEGYKQMIYYCIQTYNVENMIMYINLALSIAKEQNYEDEKAIILKLKALYNNMCGNYKEAEKLLNEAIHIFTRDAITSDKYVLNIAACYNYIGEIRRHSLEFSKAICYYDKAIKMCEGKGVMSSTAIFSINAGETAFDMGNYAAANEYFKRSLNIYKHFDLAWGRSIAEAFMALLKINEKDYTKALSYLKDAHTHSQMLKSPHEIGLVYRVKAKISTQLKENKKLNSIFREYLPKDAKNYCDMGITYLKKSLDNYEIDVLMKLKDKI</sequence>
<dbReference type="GO" id="GO:0004016">
    <property type="term" value="F:adenylate cyclase activity"/>
    <property type="evidence" value="ECO:0007669"/>
    <property type="project" value="TreeGrafter"/>
</dbReference>
<dbReference type="SMART" id="SM00028">
    <property type="entry name" value="TPR"/>
    <property type="match status" value="4"/>
</dbReference>
<reference evidence="4 5" key="1">
    <citation type="journal article" date="2012" name="Front. Microbiol.">
        <title>Draft Genome Sequence of the Virulent Strain 01-B526 of the Fish Pathogen Aeromonas salmonicida.</title>
        <authorList>
            <person name="Charette S.J."/>
            <person name="Brochu F."/>
            <person name="Boyle B."/>
            <person name="Filion G."/>
            <person name="Tanaka K.H."/>
            <person name="Derome N."/>
        </authorList>
    </citation>
    <scope>NUCLEOTIDE SEQUENCE [LARGE SCALE GENOMIC DNA]</scope>
    <source>
        <strain evidence="4 5">P11</strain>
    </source>
</reference>
<dbReference type="PANTHER" id="PTHR16305:SF28">
    <property type="entry name" value="GUANYLATE CYCLASE DOMAIN-CONTAINING PROTEIN"/>
    <property type="match status" value="1"/>
</dbReference>
<dbReference type="InterPro" id="IPR011990">
    <property type="entry name" value="TPR-like_helical_dom_sf"/>
</dbReference>
<accession>A0A1A6AMB1</accession>
<dbReference type="PANTHER" id="PTHR16305">
    <property type="entry name" value="TESTICULAR SOLUBLE ADENYLYL CYCLASE"/>
    <property type="match status" value="1"/>
</dbReference>
<dbReference type="InterPro" id="IPR027417">
    <property type="entry name" value="P-loop_NTPase"/>
</dbReference>
<dbReference type="GO" id="GO:0005737">
    <property type="term" value="C:cytoplasm"/>
    <property type="evidence" value="ECO:0007669"/>
    <property type="project" value="TreeGrafter"/>
</dbReference>
<dbReference type="Gene3D" id="1.10.10.10">
    <property type="entry name" value="Winged helix-like DNA-binding domain superfamily/Winged helix DNA-binding domain"/>
    <property type="match status" value="1"/>
</dbReference>
<dbReference type="RefSeq" id="WP_065079211.1">
    <property type="nucleotide sequence ID" value="NZ_LROS01000044.1"/>
</dbReference>
<dbReference type="Gene3D" id="1.25.40.10">
    <property type="entry name" value="Tetratricopeptide repeat domain"/>
    <property type="match status" value="2"/>
</dbReference>
<dbReference type="EMBL" id="LROS01000044">
    <property type="protein sequence ID" value="OBR91163.1"/>
    <property type="molecule type" value="Genomic_DNA"/>
</dbReference>
<dbReference type="SMART" id="SM01043">
    <property type="entry name" value="BTAD"/>
    <property type="match status" value="1"/>
</dbReference>
<organism evidence="4 5">
    <name type="scientific">Clostridium ragsdalei P11</name>
    <dbReference type="NCBI Taxonomy" id="1353534"/>
    <lineage>
        <taxon>Bacteria</taxon>
        <taxon>Bacillati</taxon>
        <taxon>Bacillota</taxon>
        <taxon>Clostridia</taxon>
        <taxon>Eubacteriales</taxon>
        <taxon>Clostridiaceae</taxon>
        <taxon>Clostridium</taxon>
    </lineage>
</organism>
<keyword evidence="2" id="KW-0067">ATP-binding</keyword>
<dbReference type="Proteomes" id="UP000093954">
    <property type="component" value="Unassembled WGS sequence"/>
</dbReference>
<dbReference type="SUPFAM" id="SSF52540">
    <property type="entry name" value="P-loop containing nucleoside triphosphate hydrolases"/>
    <property type="match status" value="1"/>
</dbReference>
<evidence type="ECO:0000256" key="1">
    <source>
        <dbReference type="ARBA" id="ARBA00022741"/>
    </source>
</evidence>
<gene>
    <name evidence="4" type="ORF">CLRAG_31050</name>
</gene>
<feature type="domain" description="Bacterial transcriptional activator" evidence="3">
    <location>
        <begin position="97"/>
        <end position="228"/>
    </location>
</feature>
<keyword evidence="1" id="KW-0547">Nucleotide-binding</keyword>
<dbReference type="Pfam" id="PF13191">
    <property type="entry name" value="AAA_16"/>
    <property type="match status" value="1"/>
</dbReference>
<keyword evidence="5" id="KW-1185">Reference proteome</keyword>
<dbReference type="SUPFAM" id="SSF48452">
    <property type="entry name" value="TPR-like"/>
    <property type="match status" value="2"/>
</dbReference>
<evidence type="ECO:0000259" key="3">
    <source>
        <dbReference type="SMART" id="SM01043"/>
    </source>
</evidence>
<dbReference type="Pfam" id="PF03704">
    <property type="entry name" value="BTAD"/>
    <property type="match status" value="1"/>
</dbReference>
<dbReference type="InterPro" id="IPR041664">
    <property type="entry name" value="AAA_16"/>
</dbReference>
<dbReference type="InterPro" id="IPR036388">
    <property type="entry name" value="WH-like_DNA-bd_sf"/>
</dbReference>
<evidence type="ECO:0000313" key="5">
    <source>
        <dbReference type="Proteomes" id="UP000093954"/>
    </source>
</evidence>
<proteinExistence type="predicted"/>
<comment type="caution">
    <text evidence="4">The sequence shown here is derived from an EMBL/GenBank/DDBJ whole genome shotgun (WGS) entry which is preliminary data.</text>
</comment>
<dbReference type="InterPro" id="IPR005158">
    <property type="entry name" value="BTAD"/>
</dbReference>
<dbReference type="GO" id="GO:0005524">
    <property type="term" value="F:ATP binding"/>
    <property type="evidence" value="ECO:0007669"/>
    <property type="project" value="UniProtKB-KW"/>
</dbReference>
<dbReference type="Gene3D" id="3.40.50.300">
    <property type="entry name" value="P-loop containing nucleotide triphosphate hydrolases"/>
    <property type="match status" value="1"/>
</dbReference>